<keyword evidence="2" id="KW-1185">Reference proteome</keyword>
<evidence type="ECO:0000313" key="1">
    <source>
        <dbReference type="EMBL" id="KAL2838123.1"/>
    </source>
</evidence>
<sequence>MYTFLDLPIEIQSLIITEALFTPRPAPRCPSTRDRVSQDLKYTPTAGSKIRHEERSTNAYTLSTDLSLLLTCRQIHSVTKATLLRPRPISYTLDLAILHSQDIYATWLCVPKLTNRVDSLNISIRTFGRIGNEKVHLPKDLGLTTDNPIENFETLFTWFEWNPYRESWSIYGLLPRLLWAGPLIGTDTPEDVRSAWAAPTYKDRKLGVQALSLDFSSPSRVLGLSDDAQLVPVLDLEFPPEEVRYEHWWLWVHGRRLPGFERAAGADLDLGMYKPRPEWLARRLRDEIANFLQFPDGKVGYAVLLLVRVGMVRILVDGKVFWEADIGVAMKEAIETCKDKRFWEYIARVRERNLC</sequence>
<proteinExistence type="predicted"/>
<evidence type="ECO:0008006" key="3">
    <source>
        <dbReference type="Google" id="ProtNLM"/>
    </source>
</evidence>
<dbReference type="EMBL" id="JBFXLU010000150">
    <property type="protein sequence ID" value="KAL2838123.1"/>
    <property type="molecule type" value="Genomic_DNA"/>
</dbReference>
<evidence type="ECO:0000313" key="2">
    <source>
        <dbReference type="Proteomes" id="UP001610446"/>
    </source>
</evidence>
<name>A0ABR4JGM0_9EURO</name>
<comment type="caution">
    <text evidence="1">The sequence shown here is derived from an EMBL/GenBank/DDBJ whole genome shotgun (WGS) entry which is preliminary data.</text>
</comment>
<accession>A0ABR4JGM0</accession>
<dbReference type="Proteomes" id="UP001610446">
    <property type="component" value="Unassembled WGS sequence"/>
</dbReference>
<gene>
    <name evidence="1" type="ORF">BJY01DRAFT_220276</name>
</gene>
<organism evidence="1 2">
    <name type="scientific">Aspergillus pseudoustus</name>
    <dbReference type="NCBI Taxonomy" id="1810923"/>
    <lineage>
        <taxon>Eukaryota</taxon>
        <taxon>Fungi</taxon>
        <taxon>Dikarya</taxon>
        <taxon>Ascomycota</taxon>
        <taxon>Pezizomycotina</taxon>
        <taxon>Eurotiomycetes</taxon>
        <taxon>Eurotiomycetidae</taxon>
        <taxon>Eurotiales</taxon>
        <taxon>Aspergillaceae</taxon>
        <taxon>Aspergillus</taxon>
        <taxon>Aspergillus subgen. Nidulantes</taxon>
    </lineage>
</organism>
<reference evidence="1 2" key="1">
    <citation type="submission" date="2024-07" db="EMBL/GenBank/DDBJ databases">
        <title>Section-level genome sequencing and comparative genomics of Aspergillus sections Usti and Cavernicolus.</title>
        <authorList>
            <consortium name="Lawrence Berkeley National Laboratory"/>
            <person name="Nybo J.L."/>
            <person name="Vesth T.C."/>
            <person name="Theobald S."/>
            <person name="Frisvad J.C."/>
            <person name="Larsen T.O."/>
            <person name="Kjaerboelling I."/>
            <person name="Rothschild-Mancinelli K."/>
            <person name="Lyhne E.K."/>
            <person name="Kogle M.E."/>
            <person name="Barry K."/>
            <person name="Clum A."/>
            <person name="Na H."/>
            <person name="Ledsgaard L."/>
            <person name="Lin J."/>
            <person name="Lipzen A."/>
            <person name="Kuo A."/>
            <person name="Riley R."/>
            <person name="Mondo S."/>
            <person name="Labutti K."/>
            <person name="Haridas S."/>
            <person name="Pangalinan J."/>
            <person name="Salamov A.A."/>
            <person name="Simmons B.A."/>
            <person name="Magnuson J.K."/>
            <person name="Chen J."/>
            <person name="Drula E."/>
            <person name="Henrissat B."/>
            <person name="Wiebenga A."/>
            <person name="Lubbers R.J."/>
            <person name="Gomes A.C."/>
            <person name="Makela M.R."/>
            <person name="Stajich J."/>
            <person name="Grigoriev I.V."/>
            <person name="Mortensen U.H."/>
            <person name="De Vries R.P."/>
            <person name="Baker S.E."/>
            <person name="Andersen M.R."/>
        </authorList>
    </citation>
    <scope>NUCLEOTIDE SEQUENCE [LARGE SCALE GENOMIC DNA]</scope>
    <source>
        <strain evidence="1 2">CBS 123904</strain>
    </source>
</reference>
<protein>
    <recommendedName>
        <fullName evidence="3">F-box domain-containing protein</fullName>
    </recommendedName>
</protein>